<gene>
    <name evidence="4" type="ORF">GD597_00145</name>
</gene>
<accession>A0A8J8F9L5</accession>
<feature type="signal peptide" evidence="1">
    <location>
        <begin position="1"/>
        <end position="22"/>
    </location>
</feature>
<keyword evidence="5" id="KW-1185">Reference proteome</keyword>
<keyword evidence="1" id="KW-0732">Signal</keyword>
<dbReference type="SUPFAM" id="SSF51445">
    <property type="entry name" value="(Trans)glycosidases"/>
    <property type="match status" value="1"/>
</dbReference>
<dbReference type="RefSeq" id="WP_171605763.1">
    <property type="nucleotide sequence ID" value="NZ_WHPF01000001.1"/>
</dbReference>
<feature type="domain" description="Secretion system C-terminal sorting" evidence="2">
    <location>
        <begin position="2287"/>
        <end position="2363"/>
    </location>
</feature>
<evidence type="ECO:0000256" key="1">
    <source>
        <dbReference type="SAM" id="SignalP"/>
    </source>
</evidence>
<evidence type="ECO:0000313" key="5">
    <source>
        <dbReference type="Proteomes" id="UP000598971"/>
    </source>
</evidence>
<feature type="domain" description="PKD-like" evidence="3">
    <location>
        <begin position="1751"/>
        <end position="1828"/>
    </location>
</feature>
<evidence type="ECO:0000313" key="4">
    <source>
        <dbReference type="EMBL" id="NNV53846.1"/>
    </source>
</evidence>
<feature type="domain" description="PKD-like" evidence="3">
    <location>
        <begin position="2183"/>
        <end position="2262"/>
    </location>
</feature>
<dbReference type="InterPro" id="IPR017853">
    <property type="entry name" value="GH"/>
</dbReference>
<feature type="domain" description="PKD-like" evidence="3">
    <location>
        <begin position="1661"/>
        <end position="1742"/>
    </location>
</feature>
<dbReference type="EMBL" id="WHPF01000001">
    <property type="protein sequence ID" value="NNV53846.1"/>
    <property type="molecule type" value="Genomic_DNA"/>
</dbReference>
<dbReference type="InterPro" id="IPR025667">
    <property type="entry name" value="SprB_repeat"/>
</dbReference>
<evidence type="ECO:0000259" key="2">
    <source>
        <dbReference type="Pfam" id="PF18962"/>
    </source>
</evidence>
<feature type="domain" description="PKD-like" evidence="3">
    <location>
        <begin position="2096"/>
        <end position="2176"/>
    </location>
</feature>
<sequence>MKKLFSILAFSTLCMMFTSTQAQTTDTLKEAFGIWQSHSDALDKDKYPEIHGRLFSIAWQVIETAPNVWDWRYFDSCLEARSQDDLPVVLMIFTKEDAPQWLYSNGVPKVMETDNMGNTVGWSPYYMDADYKLFFKRMISTVHQHVESLPDTMRNKIISVEACLGSTGDYISYKGNVEPQYQISGSQFFDLYKEFTLYYYNEYLNTNPKINIGSNPKNDGADQAIWFRDNCPGGWIKTGSIGKGYQLNDEVSKKEWLYPLLNEPQFNTSDPYMRSRSEITGGAVFSNMWLDGKYRNMFALMTYMLHWGVDMSNQGYDQILDANYDSSFSFYDKYAGEKYAPKSAHAMCALRDGLDAADVVRFPESVYGPATRTVERLTSVVAPFMAYGAKLNDPESAISTNEMVQLNSNGINDAGWNVFAGNYDRFMHQITPNETSVGYWNVLSANYNSMYGRFARGFDNAKGKNALYFDLDSNFLNYEPLAAKTSILLKVVYLDRGTGSWQLFYDALNDANKASISVTCTGTNIWKTASITIEDAYFGNRGLKGADFYIKSMSSENVLFSLIELERPDQNASNTGLFVTNTLSFDSTCINSTVDAKPIILGGSFLNGSPVKVGPLKGFLFLDTINNVYADSLIFNDYGATLNIVVNVKVNTANAGTFEGLIPVTGGGVNQKNILAKAIVVNSSPVITENLINVTCYNAKNGNIDITATGGFGTIAYNWYVGGKVKYTTPDITGLTPGDYSLEVLSAAACKINKTYTITQPDPISVSVTGDDMICKNTTTTVYVNVTGGTAPYTNAGTITNVSSGWASYKVTDANGCTGSAPYTVTNGTGVAPVKPAAISGAEADAKGLCGGGIFNYTIAPVSNATSYTWTVPAGCAIVSTSNGGTQLTMSAPANFNSGALAVSANNTCGSSVSQTKNLVSIPANPSAINGYKVVAQNQTGLVYSVTPISGMQYTWTVPGSAKIIGSSVGASVTINWGSANGRIKVAASTSCGQSGVSVLDITVSSGTSLYASVAALPTFDPICVNSSNVKSFVINGMNLNGSAISLAPVSGYSYSTSATGTFTNSLSLTNYGSSISQTIYVKFLPVAAAAYNGNIAVSGGGASSFNVALSGTGVSSSPVLSAVISDVSCFGLQDGSVALTATGGAAPFIYSWTGANNFTSTTKDISGLVTGNYTVAVTSLGGCTTTKSIVINQPAALSMTATAGEISCNGASTNVLVAATGGSIPYTGTGNFTAFAGTNDYIVTDKNGCTANKTLVITQPQPFVVTTSQNNITCNGGTATINVTAAGGTLPYTGTGTFTVPAGTYNYTVTDARGCNDTKSVTVSQPYKLTMSIAAGNVGTNGLASVTVTAMGGTSPYTGTGVFNVTPGTHAYVVTDANGCSATGSVTINPLSDLTAQANAGTIMCKNGTTYIVVTATGGLAPYSGVGTYTVTAGQYNYKVTDAIGNVAFANVTVNQPEELVAAANANAILCYNGSTTINVSATGGTAPYLNTGLFTVKAGTYSYNITDANGCKDTASIVVNQPQVLSSTVTAGTIICNGSTANVTVSATGGTLPYTGTGTFAETAGAHIYTVTDANGCTSVKNLTLVQPSVLNTNVKASAIVCAGGSSTVTVTANGGVAPYIGTGTFNITAGTYTYTVTDAYGCAVPKTIVLEEGTLTTPAKPGIINGLNADTLGVCGTATFVYNIDTVPNAATYSWYTPAGTSISSTSADGTTMRLIVNGNFVADSIYVTANNVCGISERTGKFITATPAQPSAINGLTSVNPLKVNVSYSVNGKTSLNYFWTVPQDATIVSGQNTDAIKVNWGINPGTITVRAFNGCDTSAPISLYVGVATGSLSTSVNALPAFDTICVNSISDAKSFTLTGSALNGFDVIIGAVSGYTFSTTNYGTYTDSLIISGYGTSINKSIFVKFNPNGAGNYNGVIPVYGGGANTASVNLLAAAVQSAPALSAQITNITCNGLKNGAIDLTTTGGVGPFAYNWNGTGSFDKSQQDISGLSAVNYTVTVTAYGGCTSSATYTVNQPAALAVSVSADAMICKNTTTNVYVSAAGGTLPYTGTGTFTAASGSSPYTVTDANGCAVTKSITIANGAGVAPAKPVSINSTSDAKGLCGGGSFTFTIDPVATATSYSWAIPANTSISSKSPDGTQIVLSVPANFNTGTLNVTANNSCGISAAQTKSLTVIPAKPAVINGSTSAKAQQTGMVYSTSGIAGLTYTWTVPAGATITAGQNTPTITVKWGNNAGNVNVKAVSNCGSSSNTSLYVGILPSFSGQNGLEASSTSKVSNPLIMPNPVKDIAYMVFNADTSMQYNIIISNLAGKVLQQLQGVTVQGENRIKIDARNYANGMYLVTMINADGTRTNMKLIKE</sequence>
<evidence type="ECO:0000259" key="3">
    <source>
        <dbReference type="Pfam" id="PF19408"/>
    </source>
</evidence>
<dbReference type="InterPro" id="IPR026444">
    <property type="entry name" value="Secre_tail"/>
</dbReference>
<reference evidence="4" key="1">
    <citation type="submission" date="2019-10" db="EMBL/GenBank/DDBJ databases">
        <title>Draft genome sequence of Panacibacter sp. KCS-6.</title>
        <authorList>
            <person name="Yim K.J."/>
        </authorList>
    </citation>
    <scope>NUCLEOTIDE SEQUENCE</scope>
    <source>
        <strain evidence="4">KCS-6</strain>
    </source>
</reference>
<proteinExistence type="predicted"/>
<dbReference type="Gene3D" id="3.20.20.80">
    <property type="entry name" value="Glycosidases"/>
    <property type="match status" value="1"/>
</dbReference>
<dbReference type="Pfam" id="PF18962">
    <property type="entry name" value="Por_Secre_tail"/>
    <property type="match status" value="1"/>
</dbReference>
<dbReference type="Pfam" id="PF13573">
    <property type="entry name" value="SprB"/>
    <property type="match status" value="3"/>
</dbReference>
<feature type="domain" description="PKD-like" evidence="3">
    <location>
        <begin position="923"/>
        <end position="1001"/>
    </location>
</feature>
<dbReference type="InterPro" id="IPR013783">
    <property type="entry name" value="Ig-like_fold"/>
</dbReference>
<feature type="chain" id="PRO_5035299706" evidence="1">
    <location>
        <begin position="23"/>
        <end position="2365"/>
    </location>
</feature>
<organism evidence="4 5">
    <name type="scientific">Limnovirga soli</name>
    <dbReference type="NCBI Taxonomy" id="2656915"/>
    <lineage>
        <taxon>Bacteria</taxon>
        <taxon>Pseudomonadati</taxon>
        <taxon>Bacteroidota</taxon>
        <taxon>Chitinophagia</taxon>
        <taxon>Chitinophagales</taxon>
        <taxon>Chitinophagaceae</taxon>
        <taxon>Limnovirga</taxon>
    </lineage>
</organism>
<dbReference type="Pfam" id="PF19408">
    <property type="entry name" value="PKD_6"/>
    <property type="match status" value="6"/>
</dbReference>
<dbReference type="NCBIfam" id="TIGR04183">
    <property type="entry name" value="Por_Secre_tail"/>
    <property type="match status" value="1"/>
</dbReference>
<protein>
    <submittedName>
        <fullName evidence="4">T9SS type A sorting domain-containing protein</fullName>
    </submittedName>
</protein>
<dbReference type="Gene3D" id="2.60.40.10">
    <property type="entry name" value="Immunoglobulins"/>
    <property type="match status" value="1"/>
</dbReference>
<feature type="domain" description="PKD-like" evidence="3">
    <location>
        <begin position="833"/>
        <end position="916"/>
    </location>
</feature>
<dbReference type="InterPro" id="IPR045829">
    <property type="entry name" value="PKD_6"/>
</dbReference>
<comment type="caution">
    <text evidence="4">The sequence shown here is derived from an EMBL/GenBank/DDBJ whole genome shotgun (WGS) entry which is preliminary data.</text>
</comment>
<dbReference type="Proteomes" id="UP000598971">
    <property type="component" value="Unassembled WGS sequence"/>
</dbReference>
<name>A0A8J8F9L5_9BACT</name>